<gene>
    <name evidence="1" type="ordered locus">TVNIR_3226</name>
</gene>
<dbReference type="EMBL" id="CP003989">
    <property type="protein sequence ID" value="AGA34863.1"/>
    <property type="molecule type" value="Genomic_DNA"/>
</dbReference>
<dbReference type="STRING" id="1255043.TVNIR_3226"/>
<proteinExistence type="predicted"/>
<dbReference type="KEGG" id="tni:TVNIR_3226"/>
<evidence type="ECO:0000313" key="1">
    <source>
        <dbReference type="EMBL" id="AGA34863.1"/>
    </source>
</evidence>
<dbReference type="PATRIC" id="fig|1255043.3.peg.3255"/>
<name>L0E0R2_THIND</name>
<accession>L0E0R2</accession>
<dbReference type="HOGENOM" id="CLU_2653362_0_0_6"/>
<dbReference type="Proteomes" id="UP000010809">
    <property type="component" value="Chromosome"/>
</dbReference>
<protein>
    <submittedName>
        <fullName evidence="1">Uncharacterized protein</fullName>
    </submittedName>
</protein>
<organism evidence="1 2">
    <name type="scientific">Thioalkalivibrio nitratireducens (strain DSM 14787 / UNIQEM 213 / ALEN2)</name>
    <dbReference type="NCBI Taxonomy" id="1255043"/>
    <lineage>
        <taxon>Bacteria</taxon>
        <taxon>Pseudomonadati</taxon>
        <taxon>Pseudomonadota</taxon>
        <taxon>Gammaproteobacteria</taxon>
        <taxon>Chromatiales</taxon>
        <taxon>Ectothiorhodospiraceae</taxon>
        <taxon>Thioalkalivibrio</taxon>
    </lineage>
</organism>
<dbReference type="AlphaFoldDB" id="L0E0R2"/>
<evidence type="ECO:0000313" key="2">
    <source>
        <dbReference type="Proteomes" id="UP000010809"/>
    </source>
</evidence>
<reference evidence="1" key="1">
    <citation type="submission" date="2015-12" db="EMBL/GenBank/DDBJ databases">
        <authorList>
            <person name="Tikhonova T.V."/>
            <person name="Pavlov A.R."/>
            <person name="Beletsky A.V."/>
            <person name="Mardanov A.V."/>
            <person name="Sorokin D.Y."/>
            <person name="Ravin N.V."/>
            <person name="Popov V.O."/>
        </authorList>
    </citation>
    <scope>NUCLEOTIDE SEQUENCE</scope>
    <source>
        <strain evidence="1">DSM 14787</strain>
    </source>
</reference>
<sequence>MPVDPAACAGMRALPLCTHPHLCPSPACGRGDPSTTRRNAFSCAGPMLSVVQQWPIFVHHGTVKVKPFRITMCSHF</sequence>
<keyword evidence="2" id="KW-1185">Reference proteome</keyword>